<dbReference type="InterPro" id="IPR018593">
    <property type="entry name" value="tRNA-endonuc_su_Sen15"/>
</dbReference>
<protein>
    <recommendedName>
        <fullName evidence="3">tRNA-splicing endonuclease subunit Sen15 domain-containing protein</fullName>
    </recommendedName>
</protein>
<dbReference type="Pfam" id="PF09631">
    <property type="entry name" value="Sen15"/>
    <property type="match status" value="1"/>
</dbReference>
<dbReference type="Proteomes" id="UP000694569">
    <property type="component" value="Unplaced"/>
</dbReference>
<evidence type="ECO:0000313" key="5">
    <source>
        <dbReference type="Proteomes" id="UP000694569"/>
    </source>
</evidence>
<keyword evidence="5" id="KW-1185">Reference proteome</keyword>
<feature type="domain" description="tRNA-splicing endonuclease subunit Sen15" evidence="3">
    <location>
        <begin position="5"/>
        <end position="84"/>
    </location>
</feature>
<evidence type="ECO:0000259" key="3">
    <source>
        <dbReference type="Pfam" id="PF09631"/>
    </source>
</evidence>
<evidence type="ECO:0000256" key="1">
    <source>
        <dbReference type="ARBA" id="ARBA00006091"/>
    </source>
</evidence>
<evidence type="ECO:0000313" key="4">
    <source>
        <dbReference type="Ensembl" id="ENSLLEP00000014335.1"/>
    </source>
</evidence>
<dbReference type="SUPFAM" id="SSF53032">
    <property type="entry name" value="tRNA-intron endonuclease catalytic domain-like"/>
    <property type="match status" value="1"/>
</dbReference>
<dbReference type="AlphaFoldDB" id="A0A8C5PCJ8"/>
<sequence length="104" mass="11782">AGSADLRLIYLQGLEKDDATPQWIIPTTVSTSHSHERIQQFMKFCCPSDEPAASPELKILLAIVESDSTIVYYKLTDGFVMPDPPDIDEFASSKRKRKRVRLTR</sequence>
<reference evidence="4" key="1">
    <citation type="submission" date="2025-08" db="UniProtKB">
        <authorList>
            <consortium name="Ensembl"/>
        </authorList>
    </citation>
    <scope>IDENTIFICATION</scope>
</reference>
<dbReference type="InterPro" id="IPR036167">
    <property type="entry name" value="tRNA_intron_Endo_cat-like_sf"/>
</dbReference>
<reference evidence="4" key="2">
    <citation type="submission" date="2025-09" db="UniProtKB">
        <authorList>
            <consortium name="Ensembl"/>
        </authorList>
    </citation>
    <scope>IDENTIFICATION</scope>
</reference>
<accession>A0A8C5PCJ8</accession>
<dbReference type="PANTHER" id="PTHR28582:SF1">
    <property type="entry name" value="TRNA-SPLICING ENDONUCLEASE SUBUNIT SEN15"/>
    <property type="match status" value="1"/>
</dbReference>
<dbReference type="OrthoDB" id="10002170at2759"/>
<dbReference type="Ensembl" id="ENSLLET00000014898.1">
    <property type="protein sequence ID" value="ENSLLEP00000014335.1"/>
    <property type="gene ID" value="ENSLLEG00000009115.1"/>
</dbReference>
<dbReference type="Gene3D" id="3.40.1350.10">
    <property type="match status" value="1"/>
</dbReference>
<keyword evidence="2" id="KW-0819">tRNA processing</keyword>
<dbReference type="GO" id="GO:0006388">
    <property type="term" value="P:tRNA splicing, via endonucleolytic cleavage and ligation"/>
    <property type="evidence" value="ECO:0007669"/>
    <property type="project" value="InterPro"/>
</dbReference>
<proteinExistence type="inferred from homology"/>
<dbReference type="GO" id="GO:0005634">
    <property type="term" value="C:nucleus"/>
    <property type="evidence" value="ECO:0007669"/>
    <property type="project" value="UniProtKB-ARBA"/>
</dbReference>
<evidence type="ECO:0000256" key="2">
    <source>
        <dbReference type="ARBA" id="ARBA00022694"/>
    </source>
</evidence>
<comment type="similarity">
    <text evidence="1">Belongs to the SEN15 family.</text>
</comment>
<dbReference type="InterPro" id="IPR011856">
    <property type="entry name" value="tRNA_endonuc-like_dom_sf"/>
</dbReference>
<name>A0A8C5PCJ8_9ANUR</name>
<dbReference type="GO" id="GO:0003676">
    <property type="term" value="F:nucleic acid binding"/>
    <property type="evidence" value="ECO:0007669"/>
    <property type="project" value="InterPro"/>
</dbReference>
<organism evidence="4 5">
    <name type="scientific">Leptobrachium leishanense</name>
    <name type="common">Leishan spiny toad</name>
    <dbReference type="NCBI Taxonomy" id="445787"/>
    <lineage>
        <taxon>Eukaryota</taxon>
        <taxon>Metazoa</taxon>
        <taxon>Chordata</taxon>
        <taxon>Craniata</taxon>
        <taxon>Vertebrata</taxon>
        <taxon>Euteleostomi</taxon>
        <taxon>Amphibia</taxon>
        <taxon>Batrachia</taxon>
        <taxon>Anura</taxon>
        <taxon>Pelobatoidea</taxon>
        <taxon>Megophryidae</taxon>
        <taxon>Leptobrachium</taxon>
    </lineage>
</organism>
<dbReference type="PANTHER" id="PTHR28582">
    <property type="entry name" value="TRNA-SPLICING ENDONUCLEASE SUBUNIT SEN15"/>
    <property type="match status" value="1"/>
</dbReference>